<organism evidence="4 5">
    <name type="scientific">Hesseltinella vesiculosa</name>
    <dbReference type="NCBI Taxonomy" id="101127"/>
    <lineage>
        <taxon>Eukaryota</taxon>
        <taxon>Fungi</taxon>
        <taxon>Fungi incertae sedis</taxon>
        <taxon>Mucoromycota</taxon>
        <taxon>Mucoromycotina</taxon>
        <taxon>Mucoromycetes</taxon>
        <taxon>Mucorales</taxon>
        <taxon>Cunninghamellaceae</taxon>
        <taxon>Hesseltinella</taxon>
    </lineage>
</organism>
<dbReference type="GO" id="GO:0051056">
    <property type="term" value="P:regulation of small GTPase mediated signal transduction"/>
    <property type="evidence" value="ECO:0007669"/>
    <property type="project" value="InterPro"/>
</dbReference>
<dbReference type="STRING" id="101127.A0A1X2G5D8"/>
<feature type="region of interest" description="Disordered" evidence="2">
    <location>
        <begin position="255"/>
        <end position="287"/>
    </location>
</feature>
<gene>
    <name evidence="4" type="ORF">DM01DRAFT_1398139</name>
</gene>
<dbReference type="Gene3D" id="1.10.340.70">
    <property type="match status" value="1"/>
</dbReference>
<accession>A0A1X2G5D8</accession>
<dbReference type="InterPro" id="IPR041588">
    <property type="entry name" value="Integrase_H2C2"/>
</dbReference>
<sequence length="443" mass="50782">MDAPFHQLKKIAHDDMVSLGLREDLLRLDENGIHDHYKIGVLLIKDGQAKEEEWFANKNDSPDFDEFLSIIGQRQALLGYQGWAAGLDTKTGDSGEHIYVTNWQKHDIAYHVAPLIPLRQGDRQQIQRKRHIGNDIVCLVFVQGCQPFNPAAIKSQFLHVFIVVHKEQRQGKDAWRVEITSVEHVPAFGPPLPQHGLFFDKHQLRSFLLAKMINAEYAGLKSPKFASPLARAREGILANIVDRGFKLAQDTSIRTGSMHSKSASTASDRSVRSNPQPTPSRSMKKELSNGVVMLTRQMLLRNQQYPSQEDFDDIIRTYLGNLSFKKRDKALIDQQRYDLILRVLQEPKNTSISTAQFRFWVKKMFTLTNHNAQLAVCHDNKPVAMKEHIYAILIWAHRQSHHGGRDKTSALVRRRFSWIPKELIARFVRQCPFCITRRNGDAD</sequence>
<evidence type="ECO:0000313" key="5">
    <source>
        <dbReference type="Proteomes" id="UP000242146"/>
    </source>
</evidence>
<proteinExistence type="predicted"/>
<keyword evidence="5" id="KW-1185">Reference proteome</keyword>
<dbReference type="InterPro" id="IPR000331">
    <property type="entry name" value="Rap/Ran_GAP_dom"/>
</dbReference>
<dbReference type="SUPFAM" id="SSF111347">
    <property type="entry name" value="Rap/Ran-GAP"/>
    <property type="match status" value="1"/>
</dbReference>
<dbReference type="InterPro" id="IPR050989">
    <property type="entry name" value="Rap1_Ran_GAP"/>
</dbReference>
<dbReference type="Pfam" id="PF02145">
    <property type="entry name" value="Rap_GAP"/>
    <property type="match status" value="1"/>
</dbReference>
<comment type="caution">
    <text evidence="4">The sequence shown here is derived from an EMBL/GenBank/DDBJ whole genome shotgun (WGS) entry which is preliminary data.</text>
</comment>
<dbReference type="GO" id="GO:0005737">
    <property type="term" value="C:cytoplasm"/>
    <property type="evidence" value="ECO:0007669"/>
    <property type="project" value="TreeGrafter"/>
</dbReference>
<dbReference type="GO" id="GO:0005096">
    <property type="term" value="F:GTPase activator activity"/>
    <property type="evidence" value="ECO:0007669"/>
    <property type="project" value="UniProtKB-KW"/>
</dbReference>
<dbReference type="Proteomes" id="UP000242146">
    <property type="component" value="Unassembled WGS sequence"/>
</dbReference>
<dbReference type="PANTHER" id="PTHR15711:SF22">
    <property type="entry name" value="RAP-GAP DOMAIN-CONTAINING PROTEIN"/>
    <property type="match status" value="1"/>
</dbReference>
<name>A0A1X2G5D8_9FUNG</name>
<keyword evidence="1" id="KW-0343">GTPase activation</keyword>
<dbReference type="Gene3D" id="3.40.50.11210">
    <property type="entry name" value="Rap/Ran-GAP"/>
    <property type="match status" value="1"/>
</dbReference>
<feature type="compositionally biased region" description="Polar residues" evidence="2">
    <location>
        <begin position="255"/>
        <end position="281"/>
    </location>
</feature>
<feature type="non-terminal residue" evidence="4">
    <location>
        <position position="443"/>
    </location>
</feature>
<dbReference type="Pfam" id="PF17921">
    <property type="entry name" value="Integrase_H2C2"/>
    <property type="match status" value="1"/>
</dbReference>
<evidence type="ECO:0000256" key="1">
    <source>
        <dbReference type="ARBA" id="ARBA00022468"/>
    </source>
</evidence>
<evidence type="ECO:0000256" key="2">
    <source>
        <dbReference type="SAM" id="MobiDB-lite"/>
    </source>
</evidence>
<evidence type="ECO:0000259" key="3">
    <source>
        <dbReference type="PROSITE" id="PS50085"/>
    </source>
</evidence>
<dbReference type="AlphaFoldDB" id="A0A1X2G5D8"/>
<dbReference type="EMBL" id="MCGT01000042">
    <property type="protein sequence ID" value="ORX45469.1"/>
    <property type="molecule type" value="Genomic_DNA"/>
</dbReference>
<protein>
    <recommendedName>
        <fullName evidence="3">Rap-GAP domain-containing protein</fullName>
    </recommendedName>
</protein>
<feature type="domain" description="Rap-GAP" evidence="3">
    <location>
        <begin position="25"/>
        <end position="240"/>
    </location>
</feature>
<reference evidence="4 5" key="1">
    <citation type="submission" date="2016-07" db="EMBL/GenBank/DDBJ databases">
        <title>Pervasive Adenine N6-methylation of Active Genes in Fungi.</title>
        <authorList>
            <consortium name="DOE Joint Genome Institute"/>
            <person name="Mondo S.J."/>
            <person name="Dannebaum R.O."/>
            <person name="Kuo R.C."/>
            <person name="Labutti K."/>
            <person name="Haridas S."/>
            <person name="Kuo A."/>
            <person name="Salamov A."/>
            <person name="Ahrendt S.R."/>
            <person name="Lipzen A."/>
            <person name="Sullivan W."/>
            <person name="Andreopoulos W.B."/>
            <person name="Clum A."/>
            <person name="Lindquist E."/>
            <person name="Daum C."/>
            <person name="Ramamoorthy G.K."/>
            <person name="Gryganskyi A."/>
            <person name="Culley D."/>
            <person name="Magnuson J.K."/>
            <person name="James T.Y."/>
            <person name="O'Malley M.A."/>
            <person name="Stajich J.E."/>
            <person name="Spatafora J.W."/>
            <person name="Visel A."/>
            <person name="Grigoriev I.V."/>
        </authorList>
    </citation>
    <scope>NUCLEOTIDE SEQUENCE [LARGE SCALE GENOMIC DNA]</scope>
    <source>
        <strain evidence="4 5">NRRL 3301</strain>
    </source>
</reference>
<dbReference type="OrthoDB" id="2499658at2759"/>
<evidence type="ECO:0000313" key="4">
    <source>
        <dbReference type="EMBL" id="ORX45469.1"/>
    </source>
</evidence>
<dbReference type="PANTHER" id="PTHR15711">
    <property type="entry name" value="RAP GTPASE-ACTIVATING PROTEIN"/>
    <property type="match status" value="1"/>
</dbReference>
<dbReference type="InterPro" id="IPR035974">
    <property type="entry name" value="Rap/Ran-GAP_sf"/>
</dbReference>
<dbReference type="PROSITE" id="PS50085">
    <property type="entry name" value="RAPGAP"/>
    <property type="match status" value="1"/>
</dbReference>